<organism evidence="3 4">
    <name type="scientific">Fusarium zealandicum</name>
    <dbReference type="NCBI Taxonomy" id="1053134"/>
    <lineage>
        <taxon>Eukaryota</taxon>
        <taxon>Fungi</taxon>
        <taxon>Dikarya</taxon>
        <taxon>Ascomycota</taxon>
        <taxon>Pezizomycotina</taxon>
        <taxon>Sordariomycetes</taxon>
        <taxon>Hypocreomycetidae</taxon>
        <taxon>Hypocreales</taxon>
        <taxon>Nectriaceae</taxon>
        <taxon>Fusarium</taxon>
        <taxon>Fusarium staphyleae species complex</taxon>
    </lineage>
</organism>
<dbReference type="InterPro" id="IPR035994">
    <property type="entry name" value="Nucleoside_phosphorylase_sf"/>
</dbReference>
<accession>A0A8H4XL09</accession>
<dbReference type="InterPro" id="IPR056884">
    <property type="entry name" value="NPHP3-like_N"/>
</dbReference>
<proteinExistence type="predicted"/>
<dbReference type="AlphaFoldDB" id="A0A8H4XL09"/>
<dbReference type="GO" id="GO:0003824">
    <property type="term" value="F:catalytic activity"/>
    <property type="evidence" value="ECO:0007669"/>
    <property type="project" value="InterPro"/>
</dbReference>
<evidence type="ECO:0000259" key="2">
    <source>
        <dbReference type="Pfam" id="PF24883"/>
    </source>
</evidence>
<dbReference type="InterPro" id="IPR053137">
    <property type="entry name" value="NLR-like"/>
</dbReference>
<protein>
    <recommendedName>
        <fullName evidence="2">Nephrocystin 3-like N-terminal domain-containing protein</fullName>
    </recommendedName>
</protein>
<gene>
    <name evidence="3" type="ORF">FZEAL_5256</name>
</gene>
<dbReference type="Gene3D" id="3.40.50.300">
    <property type="entry name" value="P-loop containing nucleotide triphosphate hydrolases"/>
    <property type="match status" value="1"/>
</dbReference>
<dbReference type="OrthoDB" id="674604at2759"/>
<reference evidence="3" key="1">
    <citation type="journal article" date="2020" name="BMC Genomics">
        <title>Correction to: Identification and distribution of gene clusters required for synthesis of sphingolipid metabolism inhibitors in diverse species of the filamentous fungus Fusarium.</title>
        <authorList>
            <person name="Kim H.S."/>
            <person name="Lohmar J.M."/>
            <person name="Busman M."/>
            <person name="Brown D.W."/>
            <person name="Naumann T.A."/>
            <person name="Divon H.H."/>
            <person name="Lysoe E."/>
            <person name="Uhlig S."/>
            <person name="Proctor R.H."/>
        </authorList>
    </citation>
    <scope>NUCLEOTIDE SEQUENCE</scope>
    <source>
        <strain evidence="3">NRRL 22465</strain>
    </source>
</reference>
<dbReference type="PANTHER" id="PTHR46082">
    <property type="entry name" value="ATP/GTP-BINDING PROTEIN-RELATED"/>
    <property type="match status" value="1"/>
</dbReference>
<dbReference type="SUPFAM" id="SSF52540">
    <property type="entry name" value="P-loop containing nucleoside triphosphate hydrolases"/>
    <property type="match status" value="1"/>
</dbReference>
<dbReference type="GO" id="GO:0009116">
    <property type="term" value="P:nucleoside metabolic process"/>
    <property type="evidence" value="ECO:0007669"/>
    <property type="project" value="InterPro"/>
</dbReference>
<dbReference type="Pfam" id="PF24883">
    <property type="entry name" value="NPHP3_N"/>
    <property type="match status" value="1"/>
</dbReference>
<reference evidence="3" key="2">
    <citation type="submission" date="2020-05" db="EMBL/GenBank/DDBJ databases">
        <authorList>
            <person name="Kim H.-S."/>
            <person name="Proctor R.H."/>
            <person name="Brown D.W."/>
        </authorList>
    </citation>
    <scope>NUCLEOTIDE SEQUENCE</scope>
    <source>
        <strain evidence="3">NRRL 22465</strain>
    </source>
</reference>
<comment type="caution">
    <text evidence="3">The sequence shown here is derived from an EMBL/GenBank/DDBJ whole genome shotgun (WGS) entry which is preliminary data.</text>
</comment>
<feature type="domain" description="Nephrocystin 3-like N-terminal" evidence="2">
    <location>
        <begin position="403"/>
        <end position="560"/>
    </location>
</feature>
<evidence type="ECO:0000313" key="3">
    <source>
        <dbReference type="EMBL" id="KAF4978334.1"/>
    </source>
</evidence>
<evidence type="ECO:0000313" key="4">
    <source>
        <dbReference type="Proteomes" id="UP000635477"/>
    </source>
</evidence>
<keyword evidence="1" id="KW-0677">Repeat</keyword>
<dbReference type="Proteomes" id="UP000635477">
    <property type="component" value="Unassembled WGS sequence"/>
</dbReference>
<dbReference type="InterPro" id="IPR027417">
    <property type="entry name" value="P-loop_NTPase"/>
</dbReference>
<dbReference type="PANTHER" id="PTHR46082:SF11">
    <property type="entry name" value="AAA+ ATPASE DOMAIN-CONTAINING PROTEIN-RELATED"/>
    <property type="match status" value="1"/>
</dbReference>
<sequence length="1075" mass="119116">MKTQLNSPDFYTIGWISALPIERAAATALLDDRHETPKGFYQQQTDANSYTWGRIGEHNVVIASLPARVYGKVSAATTASNLVRSLPQIRIGLLVGIGSGIPNPDHGQDVRLGDIVVSQPDGTTGGVVQYDLGKARPNHIWERKGSLNMPPMVLLHALAGLQAEHEMDGSQVPELLQAMWTSHPRMARPSGGLPGYVHQGFENDRLFKASYNHSGNTCDDCDPLCEIERDLRDTTDPKIHYGIIASGDTLVNDAVTRDAIVETAGAECICFEMEAAGLMNYFPCLVIRGICAYADSHKNDRWQRYASATAAAYAKELLGFVPTTSLKATQRALEVVNYLENIQDTVSDTRTDVKFLSTTILHTELKTTLASLSTAREASFDSCAEDGNPTCLDDTRVDLLNHIYKWAENSSGPSIFWLNGMAGTGKSTISRTVCRYFDRAGYLGASFFFKRGEDDRGRSTKFFPTIADQLAAKNHDVAQHIVKAINADSAIGSKGPRIQFEKLISEPLSAVLSRTEQIQPIIIVIDALDECDEDENRIKLIIHLLHHTKSLALKIFLTSRPELPIRLGFQDIKSLYQDLILHEIPAPVIEHDLDVFFKHQLMTIRSKHNASVSRSREAQLPEDWPTDSDVKSLVKMAAPLFIFASNVCLLLGDPRCGSPDQLLQDVLKPRTKGNGSQLDATYLPVLERLANGLPPIQRGIALGRFRDIVGSIVILADPLSVTALANIISVPLKEVESHLSLLHSILEVPNSPKSPVRLLHLSFRDFLLNSEQGQNDFSVDETTAHAKLAIGCLKTMNDSLQEDICGLRPLGKEGSTADSQTVDACISKELMYACRHWVYHAQESRYLNGQSDEVHSFLKVHFLHWVEVLCLMGRATDSLGMVRSLLDMAQDKDDKELHDFLEDALRILQANVTILGTAPLQIYSSALLFAPQSSVVKRVFNSKIPTWIVGRPRVDHTGECLNEYEGWDTDDEPSLYDGLVALSRSPMPMACLILGNRIWWRLYTDTSEPIEISKKVNGLRSDVAISHDLSLIAAAQPRELIWLWSTDTGDKIQVLQDDGTGYELLKFSHKSEFLT</sequence>
<dbReference type="EMBL" id="JABEYC010000379">
    <property type="protein sequence ID" value="KAF4978334.1"/>
    <property type="molecule type" value="Genomic_DNA"/>
</dbReference>
<dbReference type="Gene3D" id="3.40.50.1580">
    <property type="entry name" value="Nucleoside phosphorylase domain"/>
    <property type="match status" value="1"/>
</dbReference>
<keyword evidence="4" id="KW-1185">Reference proteome</keyword>
<evidence type="ECO:0000256" key="1">
    <source>
        <dbReference type="ARBA" id="ARBA00022737"/>
    </source>
</evidence>
<name>A0A8H4XL09_9HYPO</name>
<dbReference type="SUPFAM" id="SSF53167">
    <property type="entry name" value="Purine and uridine phosphorylases"/>
    <property type="match status" value="1"/>
</dbReference>